<evidence type="ECO:0008006" key="3">
    <source>
        <dbReference type="Google" id="ProtNLM"/>
    </source>
</evidence>
<dbReference type="AlphaFoldDB" id="A0A5S3PWM4"/>
<name>A0A5S3PWM4_9FLAO</name>
<organism evidence="1 2">
    <name type="scientific">Maribacter algarum</name>
    <name type="common">ex Zhang et al. 2020</name>
    <dbReference type="NCBI Taxonomy" id="2578118"/>
    <lineage>
        <taxon>Bacteria</taxon>
        <taxon>Pseudomonadati</taxon>
        <taxon>Bacteroidota</taxon>
        <taxon>Flavobacteriia</taxon>
        <taxon>Flavobacteriales</taxon>
        <taxon>Flavobacteriaceae</taxon>
        <taxon>Maribacter</taxon>
    </lineage>
</organism>
<evidence type="ECO:0000313" key="1">
    <source>
        <dbReference type="EMBL" id="TMM58632.1"/>
    </source>
</evidence>
<dbReference type="InterPro" id="IPR012674">
    <property type="entry name" value="Calycin"/>
</dbReference>
<protein>
    <recommendedName>
        <fullName evidence="3">DUF3598 domain-containing protein</fullName>
    </recommendedName>
</protein>
<gene>
    <name evidence="1" type="ORF">FEE95_04155</name>
</gene>
<reference evidence="1 2" key="1">
    <citation type="submission" date="2019-05" db="EMBL/GenBank/DDBJ databases">
        <authorList>
            <person name="Zhang J.-Y."/>
            <person name="Feg X."/>
            <person name="Du Z.-J."/>
        </authorList>
    </citation>
    <scope>NUCLEOTIDE SEQUENCE [LARGE SCALE GENOMIC DNA]</scope>
    <source>
        <strain evidence="1 2">RZ26</strain>
    </source>
</reference>
<dbReference type="SUPFAM" id="SSF50814">
    <property type="entry name" value="Lipocalins"/>
    <property type="match status" value="1"/>
</dbReference>
<accession>A0A5S3PWM4</accession>
<dbReference type="Proteomes" id="UP000310314">
    <property type="component" value="Unassembled WGS sequence"/>
</dbReference>
<dbReference type="Gene3D" id="2.40.128.20">
    <property type="match status" value="1"/>
</dbReference>
<dbReference type="OrthoDB" id="457594at2"/>
<comment type="caution">
    <text evidence="1">The sequence shown here is derived from an EMBL/GenBank/DDBJ whole genome shotgun (WGS) entry which is preliminary data.</text>
</comment>
<sequence>MSRPELKLFPKHEGIWEGTYKRIGADGVLIDQWKSRLTCVLLPDNKYHQVNEYMWDDGFKECLDFGVCPFNEKNELIFENPRLSGKAWETGRSVVLIWEYKHRPGMMLFEQIDLIGNDDHRIRVWKWSDGDVFNGITMIEERKVCGKEGIDPQFWVDLPKNRTNGQKSRSDN</sequence>
<keyword evidence="2" id="KW-1185">Reference proteome</keyword>
<proteinExistence type="predicted"/>
<dbReference type="RefSeq" id="WP_138656564.1">
    <property type="nucleotide sequence ID" value="NZ_VATY01000001.1"/>
</dbReference>
<evidence type="ECO:0000313" key="2">
    <source>
        <dbReference type="Proteomes" id="UP000310314"/>
    </source>
</evidence>
<dbReference type="EMBL" id="VATY01000001">
    <property type="protein sequence ID" value="TMM58632.1"/>
    <property type="molecule type" value="Genomic_DNA"/>
</dbReference>